<dbReference type="EMBL" id="UINC01109470">
    <property type="protein sequence ID" value="SVC76317.1"/>
    <property type="molecule type" value="Genomic_DNA"/>
</dbReference>
<proteinExistence type="predicted"/>
<feature type="non-terminal residue" evidence="1">
    <location>
        <position position="32"/>
    </location>
</feature>
<evidence type="ECO:0000313" key="1">
    <source>
        <dbReference type="EMBL" id="SVC76317.1"/>
    </source>
</evidence>
<gene>
    <name evidence="1" type="ORF">METZ01_LOCUS329171</name>
</gene>
<accession>A0A382PTZ7</accession>
<dbReference type="Gene3D" id="3.30.230.10">
    <property type="match status" value="1"/>
</dbReference>
<dbReference type="AlphaFoldDB" id="A0A382PTZ7"/>
<feature type="non-terminal residue" evidence="1">
    <location>
        <position position="1"/>
    </location>
</feature>
<dbReference type="InterPro" id="IPR014721">
    <property type="entry name" value="Ribsml_uS5_D2-typ_fold_subgr"/>
</dbReference>
<name>A0A382PTZ7_9ZZZZ</name>
<protein>
    <submittedName>
        <fullName evidence="1">Uncharacterized protein</fullName>
    </submittedName>
</protein>
<sequence>VAAAVLTETAYAKVNLGLKVLAKRTDGVHEIR</sequence>
<reference evidence="1" key="1">
    <citation type="submission" date="2018-05" db="EMBL/GenBank/DDBJ databases">
        <authorList>
            <person name="Lanie J.A."/>
            <person name="Ng W.-L."/>
            <person name="Kazmierczak K.M."/>
            <person name="Andrzejewski T.M."/>
            <person name="Davidsen T.M."/>
            <person name="Wayne K.J."/>
            <person name="Tettelin H."/>
            <person name="Glass J.I."/>
            <person name="Rusch D."/>
            <person name="Podicherti R."/>
            <person name="Tsui H.-C.T."/>
            <person name="Winkler M.E."/>
        </authorList>
    </citation>
    <scope>NUCLEOTIDE SEQUENCE</scope>
</reference>
<organism evidence="1">
    <name type="scientific">marine metagenome</name>
    <dbReference type="NCBI Taxonomy" id="408172"/>
    <lineage>
        <taxon>unclassified sequences</taxon>
        <taxon>metagenomes</taxon>
        <taxon>ecological metagenomes</taxon>
    </lineage>
</organism>